<dbReference type="AlphaFoldDB" id="A0A143PS52"/>
<evidence type="ECO:0000313" key="4">
    <source>
        <dbReference type="Proteomes" id="UP000076079"/>
    </source>
</evidence>
<accession>A0A143PS52</accession>
<evidence type="ECO:0000313" key="3">
    <source>
        <dbReference type="EMBL" id="AMY11422.1"/>
    </source>
</evidence>
<sequence precursor="true">MLTPLRAWRRAAALGVLLATLGAPALAQTPFVPYFGKNEVRYDSFKWQIYTTDHFEIYYYPETEQHLERVAGYAESAYQKLSSELKHDLAFKIPLLIFKTQSEFQQQNVIPGAVSEGVAAFAEPTRNRMLLPVDEPPDMLYRLITHELTHIFEFDIIPRSLVRRTVPLWVDEGLADYMAGVWRPMDLMLVRDATVADIIPKMTKFEGYGQFTNPRVVYDLGHAAFEFIEAKWGKEGIRQYLFSLRKSVIGGGEAAYEEALRVTADEFDQQFEKYMKDRFKPFRDKERPADYGRDLAPERGETKFSAVLTVEPSPSGELLAAVAGNVKEGELDVVLLSTKDRTVVRNLTPGFSKDTGFEYIAVPGARWNTVPWLAWAPTGDRIAYFARTEKQRSLILQNIVTGKIEKRYYLASVDAPESPEFSKDGRRVYFSGLRNAIGDIFELDLETTEVRNLTSDAFADYAPAVSQDGSYLVYMARISGNDKLFRLDLASGNKTQLTFGTHDEAAAQFMDANTLVFASTAVDPAAPVDPEVVKNGEIFNLWTLDLKSGALKQYTDTLTSNVSPVPLADPEGPKVAFVTYYKGEYGIHTLNLREPIAAATSADFGEPGPVIDFQAPLTHTLIPANNRVKGRFEKMFLDGRPPINVGVTSGGDLFGGTAISFSDVLGDQNFTFFAASVAQYRTFAGSYTNLSRRVQYSIQAFSQTQFYYGLQPGYYDPSLAYFLDRDDAVATRTINGASAFAIYPFNRYTRLELSGGISYYDEGFENQQLEDYSNSYQEALYGQSAFNNGFAMPLTVALTRETTVFREYGPLAGHTFRAAYTVAPKVGDSLSRQTFDGDFRYYQRIATNGVAAFRFRGFNSTGDTPDYFYYGGNSELRGYDYLQFVGNKGFFANAELRFPLIEAMLTPIGVLGGVRAVFFGGIGGSSLFGRPTTTGFSTGQPDAKYNFATTSDEVVSPIVGFNQDPTTGIPIPIYGEPRVVSGFRLVDGRASYGMGLETFLLGFPIHFDWSWKTLFNKDWEDIAFSYLGGSSEFRKSRFQVWIGYDF</sequence>
<proteinExistence type="inferred from homology"/>
<organism evidence="3 4">
    <name type="scientific">Luteitalea pratensis</name>
    <dbReference type="NCBI Taxonomy" id="1855912"/>
    <lineage>
        <taxon>Bacteria</taxon>
        <taxon>Pseudomonadati</taxon>
        <taxon>Acidobacteriota</taxon>
        <taxon>Vicinamibacteria</taxon>
        <taxon>Vicinamibacterales</taxon>
        <taxon>Vicinamibacteraceae</taxon>
        <taxon>Luteitalea</taxon>
    </lineage>
</organism>
<feature type="signal peptide" evidence="2">
    <location>
        <begin position="1"/>
        <end position="27"/>
    </location>
</feature>
<name>A0A143PS52_LUTPR</name>
<dbReference type="EMBL" id="CP015136">
    <property type="protein sequence ID" value="AMY11422.1"/>
    <property type="molecule type" value="Genomic_DNA"/>
</dbReference>
<dbReference type="KEGG" id="abac:LuPra_04672"/>
<dbReference type="RefSeq" id="WP_110172970.1">
    <property type="nucleotide sequence ID" value="NZ_CP015136.1"/>
</dbReference>
<dbReference type="Gene3D" id="2.120.10.30">
    <property type="entry name" value="TolB, C-terminal domain"/>
    <property type="match status" value="1"/>
</dbReference>
<dbReference type="InterPro" id="IPR011659">
    <property type="entry name" value="WD40"/>
</dbReference>
<dbReference type="PANTHER" id="PTHR36842">
    <property type="entry name" value="PROTEIN TOLB HOMOLOG"/>
    <property type="match status" value="1"/>
</dbReference>
<reference evidence="4" key="2">
    <citation type="submission" date="2016-04" db="EMBL/GenBank/DDBJ databases">
        <title>First Complete Genome Sequence of a Subdivision 6 Acidobacterium.</title>
        <authorList>
            <person name="Huang S."/>
            <person name="Vieira S."/>
            <person name="Bunk B."/>
            <person name="Riedel T."/>
            <person name="Sproeer C."/>
            <person name="Overmann J."/>
        </authorList>
    </citation>
    <scope>NUCLEOTIDE SEQUENCE [LARGE SCALE GENOMIC DNA]</scope>
    <source>
        <strain evidence="4">DSM 100886 HEG_-6_39</strain>
    </source>
</reference>
<dbReference type="OrthoDB" id="9787613at2"/>
<evidence type="ECO:0000256" key="2">
    <source>
        <dbReference type="SAM" id="SignalP"/>
    </source>
</evidence>
<dbReference type="Pfam" id="PF07676">
    <property type="entry name" value="PD40"/>
    <property type="match status" value="1"/>
</dbReference>
<keyword evidence="4" id="KW-1185">Reference proteome</keyword>
<dbReference type="Gene3D" id="2.40.160.50">
    <property type="entry name" value="membrane protein fhac: a member of the omp85/tpsb transporter family"/>
    <property type="match status" value="1"/>
</dbReference>
<feature type="chain" id="PRO_5007511869" evidence="2">
    <location>
        <begin position="28"/>
        <end position="1046"/>
    </location>
</feature>
<dbReference type="SUPFAM" id="SSF69304">
    <property type="entry name" value="Tricorn protease N-terminal domain"/>
    <property type="match status" value="1"/>
</dbReference>
<dbReference type="STRING" id="1855912.LuPra_04672"/>
<dbReference type="InterPro" id="IPR011042">
    <property type="entry name" value="6-blade_b-propeller_TolB-like"/>
</dbReference>
<evidence type="ECO:0000256" key="1">
    <source>
        <dbReference type="ARBA" id="ARBA00009820"/>
    </source>
</evidence>
<protein>
    <submittedName>
        <fullName evidence="3">Translocation protein TolB</fullName>
    </submittedName>
</protein>
<gene>
    <name evidence="3" type="ORF">LuPra_04672</name>
</gene>
<comment type="similarity">
    <text evidence="1">Belongs to the TolB family.</text>
</comment>
<dbReference type="PANTHER" id="PTHR36842:SF1">
    <property type="entry name" value="PROTEIN TOLB"/>
    <property type="match status" value="1"/>
</dbReference>
<dbReference type="Proteomes" id="UP000076079">
    <property type="component" value="Chromosome"/>
</dbReference>
<dbReference type="PATRIC" id="fig|1813736.3.peg.4928"/>
<reference evidence="3 4" key="1">
    <citation type="journal article" date="2016" name="Genome Announc.">
        <title>First Complete Genome Sequence of a Subdivision 6 Acidobacterium Strain.</title>
        <authorList>
            <person name="Huang S."/>
            <person name="Vieira S."/>
            <person name="Bunk B."/>
            <person name="Riedel T."/>
            <person name="Sproer C."/>
            <person name="Overmann J."/>
        </authorList>
    </citation>
    <scope>NUCLEOTIDE SEQUENCE [LARGE SCALE GENOMIC DNA]</scope>
    <source>
        <strain evidence="4">DSM 100886 HEG_-6_39</strain>
    </source>
</reference>
<keyword evidence="2" id="KW-0732">Signal</keyword>